<dbReference type="AlphaFoldDB" id="F2D6G2"/>
<dbReference type="EMBL" id="AK359474">
    <property type="protein sequence ID" value="BAJ90683.1"/>
    <property type="molecule type" value="mRNA"/>
</dbReference>
<protein>
    <submittedName>
        <fullName evidence="1">Predicted protein</fullName>
    </submittedName>
</protein>
<name>F2D6G2_HORVV</name>
<accession>F2D6G2</accession>
<evidence type="ECO:0000313" key="1">
    <source>
        <dbReference type="EMBL" id="BAJ90683.1"/>
    </source>
</evidence>
<sequence length="24" mass="2864">MQKPQVGVHVSDTYHKLFQMLTYI</sequence>
<organism evidence="1">
    <name type="scientific">Hordeum vulgare subsp. vulgare</name>
    <name type="common">Domesticated barley</name>
    <dbReference type="NCBI Taxonomy" id="112509"/>
    <lineage>
        <taxon>Eukaryota</taxon>
        <taxon>Viridiplantae</taxon>
        <taxon>Streptophyta</taxon>
        <taxon>Embryophyta</taxon>
        <taxon>Tracheophyta</taxon>
        <taxon>Spermatophyta</taxon>
        <taxon>Magnoliopsida</taxon>
        <taxon>Liliopsida</taxon>
        <taxon>Poales</taxon>
        <taxon>Poaceae</taxon>
        <taxon>BOP clade</taxon>
        <taxon>Pooideae</taxon>
        <taxon>Triticodae</taxon>
        <taxon>Triticeae</taxon>
        <taxon>Hordeinae</taxon>
        <taxon>Hordeum</taxon>
    </lineage>
</organism>
<reference evidence="1" key="1">
    <citation type="journal article" date="2011" name="Plant Physiol.">
        <title>Comprehensive sequence analysis of 24,783 barley full-length cDNAs derived from 12 clone libraries.</title>
        <authorList>
            <person name="Matsumoto T."/>
            <person name="Tanaka T."/>
            <person name="Sakai H."/>
            <person name="Amano N."/>
            <person name="Kanamori H."/>
            <person name="Kurita K."/>
            <person name="Kikuta A."/>
            <person name="Kamiya K."/>
            <person name="Yamamoto M."/>
            <person name="Ikawa H."/>
            <person name="Fujii N."/>
            <person name="Hori K."/>
            <person name="Itoh T."/>
            <person name="Sato K."/>
        </authorList>
    </citation>
    <scope>NUCLEOTIDE SEQUENCE</scope>
    <source>
        <tissue evidence="1">Leaf</tissue>
    </source>
</reference>
<proteinExistence type="evidence at transcript level"/>